<protein>
    <recommendedName>
        <fullName evidence="3 7">Alpha-galactosidase</fullName>
        <ecNumber evidence="3 7">3.2.1.22</ecNumber>
    </recommendedName>
    <alternativeName>
        <fullName evidence="7">Melibiase</fullName>
    </alternativeName>
</protein>
<evidence type="ECO:0000256" key="3">
    <source>
        <dbReference type="ARBA" id="ARBA00012755"/>
    </source>
</evidence>
<feature type="domain" description="Alpha galactosidase C-terminal" evidence="8">
    <location>
        <begin position="303"/>
        <end position="374"/>
    </location>
</feature>
<dbReference type="InterPro" id="IPR013785">
    <property type="entry name" value="Aldolase_TIM"/>
</dbReference>
<dbReference type="OrthoDB" id="5795902at2759"/>
<keyword evidence="10" id="KW-1185">Reference proteome</keyword>
<dbReference type="RefSeq" id="XP_009034129.1">
    <property type="nucleotide sequence ID" value="XM_009035881.1"/>
</dbReference>
<dbReference type="PANTHER" id="PTHR11452">
    <property type="entry name" value="ALPHA-GALACTOSIDASE/ALPHA-N-ACETYLGALACTOSAMINIDASE"/>
    <property type="match status" value="1"/>
</dbReference>
<comment type="catalytic activity">
    <reaction evidence="1 7">
        <text>Hydrolysis of terminal, non-reducing alpha-D-galactose residues in alpha-D-galactosides, including galactose oligosaccharides, galactomannans and galactolipids.</text>
        <dbReference type="EC" id="3.2.1.22"/>
    </reaction>
</comment>
<dbReference type="GO" id="GO:0004557">
    <property type="term" value="F:alpha-galactosidase activity"/>
    <property type="evidence" value="ECO:0007669"/>
    <property type="project" value="UniProtKB-EC"/>
</dbReference>
<feature type="non-terminal residue" evidence="9">
    <location>
        <position position="1"/>
    </location>
</feature>
<evidence type="ECO:0000256" key="5">
    <source>
        <dbReference type="ARBA" id="ARBA00022801"/>
    </source>
</evidence>
<evidence type="ECO:0000259" key="8">
    <source>
        <dbReference type="Pfam" id="PF17801"/>
    </source>
</evidence>
<organism evidence="10">
    <name type="scientific">Aureococcus anophagefferens</name>
    <name type="common">Harmful bloom alga</name>
    <dbReference type="NCBI Taxonomy" id="44056"/>
    <lineage>
        <taxon>Eukaryota</taxon>
        <taxon>Sar</taxon>
        <taxon>Stramenopiles</taxon>
        <taxon>Ochrophyta</taxon>
        <taxon>Pelagophyceae</taxon>
        <taxon>Pelagomonadales</taxon>
        <taxon>Pelagomonadaceae</taxon>
        <taxon>Aureococcus</taxon>
    </lineage>
</organism>
<feature type="non-terminal residue" evidence="9">
    <location>
        <position position="374"/>
    </location>
</feature>
<comment type="similarity">
    <text evidence="2 7">Belongs to the glycosyl hydrolase 27 family.</text>
</comment>
<sequence>GYAARPPLGWQSWCAVGSCGTDHCFDSQIRETADAMVANGMLAKGYEWIVLDDCWHPTRDQSGDLVPSPTFFPDGMQPVIDYVHAKGFKFGLYTSVGTETCHGGWSPGSYGHYERDARLFAAWAVDWVKMDWCGDERSAEGHANFSRALNATGREMILELCRGPYAGEDGWGYAPQIAQVWRAAKDHHDDFSNTLSQINALAAHPDWSGPFGWAYGDMMMTGGEGCDPYDPAVPTHCPKQTDAEYRTEAASYAVLSSPMMVGTDVRNMTKIMEELLLNDELLAIQRDVAHKAAKIRWSRGGGEALVRALKDGGVAVAQSNLGEEANVTVVLDDLCAHPPCAFAVRDVLARRDLGTHTSELVLLVGAHDTALLKL</sequence>
<dbReference type="EMBL" id="GL833123">
    <property type="protein sequence ID" value="EGB10919.1"/>
    <property type="molecule type" value="Genomic_DNA"/>
</dbReference>
<evidence type="ECO:0000256" key="6">
    <source>
        <dbReference type="ARBA" id="ARBA00023295"/>
    </source>
</evidence>
<dbReference type="Gene3D" id="2.60.40.1180">
    <property type="entry name" value="Golgi alpha-mannosidase II"/>
    <property type="match status" value="1"/>
</dbReference>
<dbReference type="EC" id="3.2.1.22" evidence="3 7"/>
<dbReference type="SUPFAM" id="SSF51445">
    <property type="entry name" value="(Trans)glycosidases"/>
    <property type="match status" value="1"/>
</dbReference>
<keyword evidence="4" id="KW-0732">Signal</keyword>
<keyword evidence="6 7" id="KW-0326">Glycosidase</keyword>
<dbReference type="SUPFAM" id="SSF51011">
    <property type="entry name" value="Glycosyl hydrolase domain"/>
    <property type="match status" value="1"/>
</dbReference>
<dbReference type="Pfam" id="PF16499">
    <property type="entry name" value="Melibiase_2"/>
    <property type="match status" value="1"/>
</dbReference>
<dbReference type="Pfam" id="PF17801">
    <property type="entry name" value="Melibiase_C"/>
    <property type="match status" value="1"/>
</dbReference>
<evidence type="ECO:0000256" key="2">
    <source>
        <dbReference type="ARBA" id="ARBA00009743"/>
    </source>
</evidence>
<dbReference type="PANTHER" id="PTHR11452:SF75">
    <property type="entry name" value="ALPHA-GALACTOSIDASE MEL1"/>
    <property type="match status" value="1"/>
</dbReference>
<dbReference type="OMA" id="ATWGGQY"/>
<dbReference type="InterPro" id="IPR000111">
    <property type="entry name" value="Glyco_hydro_27/36_CS"/>
</dbReference>
<dbReference type="InParanoid" id="F0Y1K7"/>
<dbReference type="AlphaFoldDB" id="F0Y1K7"/>
<evidence type="ECO:0000313" key="10">
    <source>
        <dbReference type="Proteomes" id="UP000002729"/>
    </source>
</evidence>
<dbReference type="PRINTS" id="PR00740">
    <property type="entry name" value="GLHYDRLASE27"/>
</dbReference>
<keyword evidence="7" id="KW-1015">Disulfide bond</keyword>
<dbReference type="GO" id="GO:0005975">
    <property type="term" value="P:carbohydrate metabolic process"/>
    <property type="evidence" value="ECO:0007669"/>
    <property type="project" value="InterPro"/>
</dbReference>
<dbReference type="Gene3D" id="3.20.20.70">
    <property type="entry name" value="Aldolase class I"/>
    <property type="match status" value="1"/>
</dbReference>
<reference evidence="9 10" key="1">
    <citation type="journal article" date="2011" name="Proc. Natl. Acad. Sci. U.S.A.">
        <title>Niche of harmful alga Aureococcus anophagefferens revealed through ecogenomics.</title>
        <authorList>
            <person name="Gobler C.J."/>
            <person name="Berry D.L."/>
            <person name="Dyhrman S.T."/>
            <person name="Wilhelm S.W."/>
            <person name="Salamov A."/>
            <person name="Lobanov A.V."/>
            <person name="Zhang Y."/>
            <person name="Collier J.L."/>
            <person name="Wurch L.L."/>
            <person name="Kustka A.B."/>
            <person name="Dill B.D."/>
            <person name="Shah M."/>
            <person name="VerBerkmoes N.C."/>
            <person name="Kuo A."/>
            <person name="Terry A."/>
            <person name="Pangilinan J."/>
            <person name="Lindquist E.A."/>
            <person name="Lucas S."/>
            <person name="Paulsen I.T."/>
            <person name="Hattenrath-Lehmann T.K."/>
            <person name="Talmage S.C."/>
            <person name="Walker E.A."/>
            <person name="Koch F."/>
            <person name="Burson A.M."/>
            <person name="Marcoval M.A."/>
            <person name="Tang Y.Z."/>
            <person name="Lecleir G.R."/>
            <person name="Coyne K.J."/>
            <person name="Berg G.M."/>
            <person name="Bertrand E.M."/>
            <person name="Saito M.A."/>
            <person name="Gladyshev V.N."/>
            <person name="Grigoriev I.V."/>
        </authorList>
    </citation>
    <scope>NUCLEOTIDE SEQUENCE [LARGE SCALE GENOMIC DNA]</scope>
    <source>
        <strain evidence="10">CCMP 1984</strain>
    </source>
</reference>
<evidence type="ECO:0000256" key="1">
    <source>
        <dbReference type="ARBA" id="ARBA00001255"/>
    </source>
</evidence>
<evidence type="ECO:0000256" key="7">
    <source>
        <dbReference type="RuleBase" id="RU361168"/>
    </source>
</evidence>
<evidence type="ECO:0000256" key="4">
    <source>
        <dbReference type="ARBA" id="ARBA00022729"/>
    </source>
</evidence>
<dbReference type="eggNOG" id="KOG2366">
    <property type="taxonomic scope" value="Eukaryota"/>
</dbReference>
<dbReference type="Proteomes" id="UP000002729">
    <property type="component" value="Unassembled WGS sequence"/>
</dbReference>
<dbReference type="CDD" id="cd14792">
    <property type="entry name" value="GH27"/>
    <property type="match status" value="1"/>
</dbReference>
<accession>F0Y1K7</accession>
<dbReference type="GeneID" id="20220406"/>
<proteinExistence type="inferred from homology"/>
<dbReference type="InterPro" id="IPR017853">
    <property type="entry name" value="GH"/>
</dbReference>
<gene>
    <name evidence="9" type="ORF">AURANDRAFT_2766</name>
</gene>
<dbReference type="InterPro" id="IPR041233">
    <property type="entry name" value="Melibiase_C"/>
</dbReference>
<keyword evidence="5 7" id="KW-0378">Hydrolase</keyword>
<dbReference type="PROSITE" id="PS00512">
    <property type="entry name" value="ALPHA_GALACTOSIDASE"/>
    <property type="match status" value="1"/>
</dbReference>
<dbReference type="InterPro" id="IPR013780">
    <property type="entry name" value="Glyco_hydro_b"/>
</dbReference>
<dbReference type="InterPro" id="IPR002241">
    <property type="entry name" value="Glyco_hydro_27"/>
</dbReference>
<evidence type="ECO:0000313" key="9">
    <source>
        <dbReference type="EMBL" id="EGB10919.1"/>
    </source>
</evidence>
<dbReference type="KEGG" id="aaf:AURANDRAFT_2766"/>
<name>F0Y1K7_AURAN</name>